<dbReference type="Proteomes" id="UP001642406">
    <property type="component" value="Unassembled WGS sequence"/>
</dbReference>
<protein>
    <submittedName>
        <fullName evidence="2">Uncharacterized protein</fullName>
    </submittedName>
</protein>
<proteinExistence type="predicted"/>
<keyword evidence="3" id="KW-1185">Reference proteome</keyword>
<feature type="region of interest" description="Disordered" evidence="1">
    <location>
        <begin position="71"/>
        <end position="111"/>
    </location>
</feature>
<gene>
    <name evidence="2" type="ORF">SBRCBS47491_001593</name>
</gene>
<sequence>MALASKVLRQPALSEVLHHVKDAVQCTQNIQRDVMVIKNSVGLSTAPLNKTSQQGGRIATATWAQMAARLLREGPHAARSGGPRQKGPKGPDGTDQRSSDGMTKKGGSKGL</sequence>
<accession>A0ABP0AZU9</accession>
<evidence type="ECO:0000256" key="1">
    <source>
        <dbReference type="SAM" id="MobiDB-lite"/>
    </source>
</evidence>
<comment type="caution">
    <text evidence="2">The sequence shown here is derived from an EMBL/GenBank/DDBJ whole genome shotgun (WGS) entry which is preliminary data.</text>
</comment>
<reference evidence="2 3" key="1">
    <citation type="submission" date="2024-01" db="EMBL/GenBank/DDBJ databases">
        <authorList>
            <person name="Allen C."/>
            <person name="Tagirdzhanova G."/>
        </authorList>
    </citation>
    <scope>NUCLEOTIDE SEQUENCE [LARGE SCALE GENOMIC DNA]</scope>
</reference>
<organism evidence="2 3">
    <name type="scientific">Sporothrix bragantina</name>
    <dbReference type="NCBI Taxonomy" id="671064"/>
    <lineage>
        <taxon>Eukaryota</taxon>
        <taxon>Fungi</taxon>
        <taxon>Dikarya</taxon>
        <taxon>Ascomycota</taxon>
        <taxon>Pezizomycotina</taxon>
        <taxon>Sordariomycetes</taxon>
        <taxon>Sordariomycetidae</taxon>
        <taxon>Ophiostomatales</taxon>
        <taxon>Ophiostomataceae</taxon>
        <taxon>Sporothrix</taxon>
    </lineage>
</organism>
<evidence type="ECO:0000313" key="2">
    <source>
        <dbReference type="EMBL" id="CAK7212817.1"/>
    </source>
</evidence>
<evidence type="ECO:0000313" key="3">
    <source>
        <dbReference type="Proteomes" id="UP001642406"/>
    </source>
</evidence>
<dbReference type="EMBL" id="CAWUHC010000009">
    <property type="protein sequence ID" value="CAK7212817.1"/>
    <property type="molecule type" value="Genomic_DNA"/>
</dbReference>
<name>A0ABP0AZU9_9PEZI</name>